<comment type="caution">
    <text evidence="2">The sequence shown here is derived from an EMBL/GenBank/DDBJ whole genome shotgun (WGS) entry which is preliminary data.</text>
</comment>
<proteinExistence type="predicted"/>
<keyword evidence="1" id="KW-0472">Membrane</keyword>
<evidence type="ECO:0000313" key="3">
    <source>
        <dbReference type="Proteomes" id="UP001301958"/>
    </source>
</evidence>
<keyword evidence="3" id="KW-1185">Reference proteome</keyword>
<gene>
    <name evidence="2" type="ORF">QBC38DRAFT_358554</name>
</gene>
<keyword evidence="1" id="KW-1133">Transmembrane helix</keyword>
<dbReference type="AlphaFoldDB" id="A0AAN7H5M4"/>
<dbReference type="Proteomes" id="UP001301958">
    <property type="component" value="Unassembled WGS sequence"/>
</dbReference>
<accession>A0AAN7H5M4</accession>
<feature type="transmembrane region" description="Helical" evidence="1">
    <location>
        <begin position="114"/>
        <end position="135"/>
    </location>
</feature>
<keyword evidence="1" id="KW-0812">Transmembrane</keyword>
<name>A0AAN7H5M4_9PEZI</name>
<evidence type="ECO:0000313" key="2">
    <source>
        <dbReference type="EMBL" id="KAK4229790.1"/>
    </source>
</evidence>
<reference evidence="2" key="1">
    <citation type="journal article" date="2023" name="Mol. Phylogenet. Evol.">
        <title>Genome-scale phylogeny and comparative genomics of the fungal order Sordariales.</title>
        <authorList>
            <person name="Hensen N."/>
            <person name="Bonometti L."/>
            <person name="Westerberg I."/>
            <person name="Brannstrom I.O."/>
            <person name="Guillou S."/>
            <person name="Cros-Aarteil S."/>
            <person name="Calhoun S."/>
            <person name="Haridas S."/>
            <person name="Kuo A."/>
            <person name="Mondo S."/>
            <person name="Pangilinan J."/>
            <person name="Riley R."/>
            <person name="LaButti K."/>
            <person name="Andreopoulos B."/>
            <person name="Lipzen A."/>
            <person name="Chen C."/>
            <person name="Yan M."/>
            <person name="Daum C."/>
            <person name="Ng V."/>
            <person name="Clum A."/>
            <person name="Steindorff A."/>
            <person name="Ohm R.A."/>
            <person name="Martin F."/>
            <person name="Silar P."/>
            <person name="Natvig D.O."/>
            <person name="Lalanne C."/>
            <person name="Gautier V."/>
            <person name="Ament-Velasquez S.L."/>
            <person name="Kruys A."/>
            <person name="Hutchinson M.I."/>
            <person name="Powell A.J."/>
            <person name="Barry K."/>
            <person name="Miller A.N."/>
            <person name="Grigoriev I.V."/>
            <person name="Debuchy R."/>
            <person name="Gladieux P."/>
            <person name="Hiltunen Thoren M."/>
            <person name="Johannesson H."/>
        </authorList>
    </citation>
    <scope>NUCLEOTIDE SEQUENCE</scope>
    <source>
        <strain evidence="2">CBS 990.96</strain>
    </source>
</reference>
<sequence>MFDSSFETTKDCLSALTVLREISRLVEETTVDWSNLVRQWSGGGPHSSRRNGSSSAEDELTANWKIATSRLVGSAKRIQDRIGPLREEITNLRDFLFNATYLREAVKGMAMNKAVYIFTVVSVVFTPMSFMLVSFPSYYKRRRKC</sequence>
<reference evidence="2" key="2">
    <citation type="submission" date="2023-05" db="EMBL/GenBank/DDBJ databases">
        <authorList>
            <consortium name="Lawrence Berkeley National Laboratory"/>
            <person name="Steindorff A."/>
            <person name="Hensen N."/>
            <person name="Bonometti L."/>
            <person name="Westerberg I."/>
            <person name="Brannstrom I.O."/>
            <person name="Guillou S."/>
            <person name="Cros-Aarteil S."/>
            <person name="Calhoun S."/>
            <person name="Haridas S."/>
            <person name="Kuo A."/>
            <person name="Mondo S."/>
            <person name="Pangilinan J."/>
            <person name="Riley R."/>
            <person name="Labutti K."/>
            <person name="Andreopoulos B."/>
            <person name="Lipzen A."/>
            <person name="Chen C."/>
            <person name="Yanf M."/>
            <person name="Daum C."/>
            <person name="Ng V."/>
            <person name="Clum A."/>
            <person name="Ohm R."/>
            <person name="Martin F."/>
            <person name="Silar P."/>
            <person name="Natvig D."/>
            <person name="Lalanne C."/>
            <person name="Gautier V."/>
            <person name="Ament-Velasquez S.L."/>
            <person name="Kruys A."/>
            <person name="Hutchinson M.I."/>
            <person name="Powell A.J."/>
            <person name="Barry K."/>
            <person name="Miller A.N."/>
            <person name="Grigoriev I.V."/>
            <person name="Debuchy R."/>
            <person name="Gladieux P."/>
            <person name="Thoren M.H."/>
            <person name="Johannesson H."/>
        </authorList>
    </citation>
    <scope>NUCLEOTIDE SEQUENCE</scope>
    <source>
        <strain evidence="2">CBS 990.96</strain>
    </source>
</reference>
<evidence type="ECO:0000256" key="1">
    <source>
        <dbReference type="SAM" id="Phobius"/>
    </source>
</evidence>
<protein>
    <submittedName>
        <fullName evidence="2">Uncharacterized protein</fullName>
    </submittedName>
</protein>
<organism evidence="2 3">
    <name type="scientific">Podospora fimiseda</name>
    <dbReference type="NCBI Taxonomy" id="252190"/>
    <lineage>
        <taxon>Eukaryota</taxon>
        <taxon>Fungi</taxon>
        <taxon>Dikarya</taxon>
        <taxon>Ascomycota</taxon>
        <taxon>Pezizomycotina</taxon>
        <taxon>Sordariomycetes</taxon>
        <taxon>Sordariomycetidae</taxon>
        <taxon>Sordariales</taxon>
        <taxon>Podosporaceae</taxon>
        <taxon>Podospora</taxon>
    </lineage>
</organism>
<dbReference type="EMBL" id="MU865304">
    <property type="protein sequence ID" value="KAK4229790.1"/>
    <property type="molecule type" value="Genomic_DNA"/>
</dbReference>